<name>A0A3S0Q668_9HYPH</name>
<dbReference type="EMBL" id="NWSL01000036">
    <property type="protein sequence ID" value="PDS47800.1"/>
    <property type="molecule type" value="Genomic_DNA"/>
</dbReference>
<sequence length="689" mass="74494">MTMDVPQEILDALTDVDMPRLPPEAAPSETVRLAGVEVPVYRAGCIVVGSGAAGLRAAVELKRRGDDVVIVSQSAWGGTSACSGSDKQTLHTANTADQGDNYKAMARSIRSGGAMDEDTAYVEAVGSSRMMASLQFLGLPLPQDPLGGTLRYQTDHDEVGRATSCGPRTSRLMVKVLAEEAIRLGVPFYNQTTAVKILTGGEGADRHVVGMLVMRASDRTEQNPLGIALFVSSVIVLAAGGPGELYRDSVYPNGCFGSLGLALEAGVELVNLTESQFGIGTRREGFPWNLSGTYVQAIPHIYSIDSEGVEHHFLADYYRSTQELASNVFRKGYQWPFHATRMLDFGSSLVDLAISSETAAGRRVFMDFNRNPLSVPGDLPFSLERLDEDVRDYLGKAGADQDMPIDRLKHMNPLAIELYRRYKIDIAEEPLEFAVNNQHMNGGIMIDTWGRSNLGGCYAVGEAAGTHGVTRPGGAALNAGQVFGTRAAEHISASGRAKRTASGDITGTAETGISDLLAALRTESPLTVKSIRSEVQARMSEKAGILCDQQNVARALIEARKLNVDIRANGVAYGRAAEAVRGVQWRHMALASEAVLSALDFFIRGGGGSRGARAICDIAGESTPLARSGPLPDYRFRKERESHRKEQIVVRLDGDEIRLSTQANRSFDESAKSFFERDWPSWLTGRIYD</sequence>
<accession>A0A3S0Q668</accession>
<dbReference type="Proteomes" id="UP000219972">
    <property type="component" value="Unassembled WGS sequence"/>
</dbReference>
<dbReference type="GO" id="GO:0050660">
    <property type="term" value="F:flavin adenine dinucleotide binding"/>
    <property type="evidence" value="ECO:0007669"/>
    <property type="project" value="TreeGrafter"/>
</dbReference>
<evidence type="ECO:0000256" key="3">
    <source>
        <dbReference type="ARBA" id="ARBA00023002"/>
    </source>
</evidence>
<dbReference type="PANTHER" id="PTHR11632:SF51">
    <property type="entry name" value="SUCCINATE DEHYDROGENASE [UBIQUINONE] FLAVOPROTEIN SUBUNIT, MITOCHONDRIAL"/>
    <property type="match status" value="1"/>
</dbReference>
<dbReference type="Gene3D" id="3.50.50.60">
    <property type="entry name" value="FAD/NAD(P)-binding domain"/>
    <property type="match status" value="2"/>
</dbReference>
<dbReference type="SUPFAM" id="SSF51905">
    <property type="entry name" value="FAD/NAD(P)-binding domain"/>
    <property type="match status" value="1"/>
</dbReference>
<dbReference type="RefSeq" id="WP_097545173.1">
    <property type="nucleotide sequence ID" value="NZ_BMFI01000012.1"/>
</dbReference>
<protein>
    <submittedName>
        <fullName evidence="6">FAD-binding protein</fullName>
    </submittedName>
    <submittedName>
        <fullName evidence="5">Oxidoreductase</fullName>
    </submittedName>
</protein>
<dbReference type="GeneID" id="75219618"/>
<organism evidence="6 8">
    <name type="scientific">Rhizobium anhuiense</name>
    <dbReference type="NCBI Taxonomy" id="1184720"/>
    <lineage>
        <taxon>Bacteria</taxon>
        <taxon>Pseudomonadati</taxon>
        <taxon>Pseudomonadota</taxon>
        <taxon>Alphaproteobacteria</taxon>
        <taxon>Hyphomicrobiales</taxon>
        <taxon>Rhizobiaceae</taxon>
        <taxon>Rhizobium/Agrobacterium group</taxon>
        <taxon>Rhizobium</taxon>
    </lineage>
</organism>
<dbReference type="GO" id="GO:0009055">
    <property type="term" value="F:electron transfer activity"/>
    <property type="evidence" value="ECO:0007669"/>
    <property type="project" value="TreeGrafter"/>
</dbReference>
<dbReference type="InterPro" id="IPR027477">
    <property type="entry name" value="Succ_DH/fumarate_Rdtase_cat_sf"/>
</dbReference>
<evidence type="ECO:0000256" key="2">
    <source>
        <dbReference type="ARBA" id="ARBA00022630"/>
    </source>
</evidence>
<evidence type="ECO:0000313" key="5">
    <source>
        <dbReference type="EMBL" id="PDS47800.1"/>
    </source>
</evidence>
<dbReference type="Proteomes" id="UP000273611">
    <property type="component" value="Unassembled WGS sequence"/>
</dbReference>
<comment type="caution">
    <text evidence="6">The sequence shown here is derived from an EMBL/GenBank/DDBJ whole genome shotgun (WGS) entry which is preliminary data.</text>
</comment>
<evidence type="ECO:0000313" key="6">
    <source>
        <dbReference type="EMBL" id="RUL98427.1"/>
    </source>
</evidence>
<evidence type="ECO:0000259" key="4">
    <source>
        <dbReference type="Pfam" id="PF00890"/>
    </source>
</evidence>
<gene>
    <name evidence="5" type="ORF">CO662_32690</name>
    <name evidence="6" type="ORF">EEQ99_23360</name>
</gene>
<keyword evidence="2" id="KW-0285">Flavoprotein</keyword>
<dbReference type="Pfam" id="PF00890">
    <property type="entry name" value="FAD_binding_2"/>
    <property type="match status" value="1"/>
</dbReference>
<dbReference type="EMBL" id="RIBW01000013">
    <property type="protein sequence ID" value="RUL98427.1"/>
    <property type="molecule type" value="Genomic_DNA"/>
</dbReference>
<dbReference type="InterPro" id="IPR003953">
    <property type="entry name" value="FAD-dep_OxRdtase_2_FAD-bd"/>
</dbReference>
<reference evidence="5 7" key="2">
    <citation type="submission" date="2017-09" db="EMBL/GenBank/DDBJ databases">
        <title>Comparative genomics of rhizobia isolated from Phaseolus vulgaris in China.</title>
        <authorList>
            <person name="Tong W."/>
        </authorList>
    </citation>
    <scope>NUCLEOTIDE SEQUENCE [LARGE SCALE GENOMIC DNA]</scope>
    <source>
        <strain evidence="5 7">Y27</strain>
    </source>
</reference>
<dbReference type="InterPro" id="IPR036188">
    <property type="entry name" value="FAD/NAD-bd_sf"/>
</dbReference>
<reference evidence="6" key="3">
    <citation type="submission" date="2018-11" db="EMBL/GenBank/DDBJ databases">
        <authorList>
            <person name="Huo Y."/>
        </authorList>
    </citation>
    <scope>NUCLEOTIDE SEQUENCE</scope>
    <source>
        <strain evidence="6">CCBAU 23252</strain>
    </source>
</reference>
<dbReference type="GO" id="GO:0009061">
    <property type="term" value="P:anaerobic respiration"/>
    <property type="evidence" value="ECO:0007669"/>
    <property type="project" value="TreeGrafter"/>
</dbReference>
<feature type="domain" description="FAD-dependent oxidoreductase 2 FAD-binding" evidence="4">
    <location>
        <begin position="46"/>
        <end position="477"/>
    </location>
</feature>
<dbReference type="GO" id="GO:0005886">
    <property type="term" value="C:plasma membrane"/>
    <property type="evidence" value="ECO:0007669"/>
    <property type="project" value="TreeGrafter"/>
</dbReference>
<dbReference type="AlphaFoldDB" id="A0A3S0Q668"/>
<evidence type="ECO:0000256" key="1">
    <source>
        <dbReference type="ARBA" id="ARBA00001974"/>
    </source>
</evidence>
<dbReference type="PANTHER" id="PTHR11632">
    <property type="entry name" value="SUCCINATE DEHYDROGENASE 2 FLAVOPROTEIN SUBUNIT"/>
    <property type="match status" value="1"/>
</dbReference>
<evidence type="ECO:0000313" key="8">
    <source>
        <dbReference type="Proteomes" id="UP000273611"/>
    </source>
</evidence>
<evidence type="ECO:0000313" key="7">
    <source>
        <dbReference type="Proteomes" id="UP000219972"/>
    </source>
</evidence>
<keyword evidence="7" id="KW-1185">Reference proteome</keyword>
<dbReference type="GO" id="GO:0000104">
    <property type="term" value="F:succinate dehydrogenase activity"/>
    <property type="evidence" value="ECO:0007669"/>
    <property type="project" value="TreeGrafter"/>
</dbReference>
<reference evidence="6 8" key="1">
    <citation type="journal article" date="2015" name="Int. J. Syst. Evol. Microbiol.">
        <title>Rhizobium anhuiense sp. nov., isolated from effective nodules of Vicia faba and Pisum sativum.</title>
        <authorList>
            <person name="Zhang Y.J."/>
            <person name="Zheng W.T."/>
            <person name="Everall I."/>
            <person name="Young J.P."/>
            <person name="Zhang X.X."/>
            <person name="Tian C.F."/>
            <person name="Sui X.H."/>
            <person name="Wang E.T."/>
            <person name="Chen W.X."/>
        </authorList>
    </citation>
    <scope>NUCLEOTIDE SEQUENCE [LARGE SCALE GENOMIC DNA]</scope>
    <source>
        <strain evidence="6 8">CCBAU 23252</strain>
    </source>
</reference>
<dbReference type="InterPro" id="IPR030664">
    <property type="entry name" value="SdhA/FrdA/AprA"/>
</dbReference>
<dbReference type="Gene3D" id="3.90.700.10">
    <property type="entry name" value="Succinate dehydrogenase/fumarate reductase flavoprotein, catalytic domain"/>
    <property type="match status" value="1"/>
</dbReference>
<keyword evidence="3" id="KW-0560">Oxidoreductase</keyword>
<proteinExistence type="predicted"/>
<comment type="cofactor">
    <cofactor evidence="1">
        <name>FAD</name>
        <dbReference type="ChEBI" id="CHEBI:57692"/>
    </cofactor>
</comment>
<dbReference type="PRINTS" id="PR00368">
    <property type="entry name" value="FADPNR"/>
</dbReference>